<dbReference type="InterPro" id="IPR013324">
    <property type="entry name" value="RNA_pol_sigma_r3/r4-like"/>
</dbReference>
<organism evidence="7 8">
    <name type="scientific">Thermohalobacter berrensis</name>
    <dbReference type="NCBI Taxonomy" id="99594"/>
    <lineage>
        <taxon>Bacteria</taxon>
        <taxon>Bacillati</taxon>
        <taxon>Bacillota</taxon>
        <taxon>Tissierellia</taxon>
        <taxon>Tissierellales</taxon>
        <taxon>Thermohalobacteraceae</taxon>
        <taxon>Thermohalobacter</taxon>
    </lineage>
</organism>
<dbReference type="EMBL" id="MCIB01000012">
    <property type="protein sequence ID" value="RKD32319.1"/>
    <property type="molecule type" value="Genomic_DNA"/>
</dbReference>
<dbReference type="Pfam" id="PF08281">
    <property type="entry name" value="Sigma70_r4_2"/>
    <property type="match status" value="1"/>
</dbReference>
<evidence type="ECO:0000256" key="3">
    <source>
        <dbReference type="ARBA" id="ARBA00023125"/>
    </source>
</evidence>
<dbReference type="SUPFAM" id="SSF88946">
    <property type="entry name" value="Sigma2 domain of RNA polymerase sigma factors"/>
    <property type="match status" value="1"/>
</dbReference>
<dbReference type="InterPro" id="IPR014284">
    <property type="entry name" value="RNA_pol_sigma-70_dom"/>
</dbReference>
<feature type="domain" description="RNA polymerase sigma factor 70 region 4 type 2" evidence="6">
    <location>
        <begin position="110"/>
        <end position="160"/>
    </location>
</feature>
<dbReference type="Pfam" id="PF04542">
    <property type="entry name" value="Sigma70_r2"/>
    <property type="match status" value="1"/>
</dbReference>
<gene>
    <name evidence="7" type="ORF">BET03_03145</name>
</gene>
<evidence type="ECO:0000259" key="6">
    <source>
        <dbReference type="Pfam" id="PF08281"/>
    </source>
</evidence>
<dbReference type="AlphaFoldDB" id="A0A419T4D6"/>
<keyword evidence="1" id="KW-0805">Transcription regulation</keyword>
<dbReference type="InterPro" id="IPR013325">
    <property type="entry name" value="RNA_pol_sigma_r2"/>
</dbReference>
<dbReference type="Gene3D" id="1.20.140.160">
    <property type="match status" value="1"/>
</dbReference>
<name>A0A419T4D6_9FIRM</name>
<comment type="caution">
    <text evidence="7">The sequence shown here is derived from an EMBL/GenBank/DDBJ whole genome shotgun (WGS) entry which is preliminary data.</text>
</comment>
<dbReference type="RefSeq" id="WP_183108770.1">
    <property type="nucleotide sequence ID" value="NZ_MCIB01000012.1"/>
</dbReference>
<evidence type="ECO:0000256" key="4">
    <source>
        <dbReference type="ARBA" id="ARBA00023163"/>
    </source>
</evidence>
<dbReference type="PRINTS" id="PR00046">
    <property type="entry name" value="SIGMA70FCT"/>
</dbReference>
<evidence type="ECO:0000313" key="8">
    <source>
        <dbReference type="Proteomes" id="UP000284177"/>
    </source>
</evidence>
<reference evidence="7 8" key="1">
    <citation type="submission" date="2016-08" db="EMBL/GenBank/DDBJ databases">
        <title>Novel Firmicutes and Novel Genomes.</title>
        <authorList>
            <person name="Poppleton D.I."/>
            <person name="Gribaldo S."/>
        </authorList>
    </citation>
    <scope>NUCLEOTIDE SEQUENCE [LARGE SCALE GENOMIC DNA]</scope>
    <source>
        <strain evidence="7 8">CTT3</strain>
    </source>
</reference>
<dbReference type="PANTHER" id="PTHR30385">
    <property type="entry name" value="SIGMA FACTOR F FLAGELLAR"/>
    <property type="match status" value="1"/>
</dbReference>
<protein>
    <submittedName>
        <fullName evidence="7">Uncharacterized protein</fullName>
    </submittedName>
</protein>
<dbReference type="InterPro" id="IPR013249">
    <property type="entry name" value="RNA_pol_sigma70_r4_t2"/>
</dbReference>
<evidence type="ECO:0000259" key="5">
    <source>
        <dbReference type="Pfam" id="PF04542"/>
    </source>
</evidence>
<evidence type="ECO:0000256" key="2">
    <source>
        <dbReference type="ARBA" id="ARBA00023082"/>
    </source>
</evidence>
<dbReference type="Gene3D" id="1.20.120.1810">
    <property type="match status" value="1"/>
</dbReference>
<dbReference type="CDD" id="cd06171">
    <property type="entry name" value="Sigma70_r4"/>
    <property type="match status" value="1"/>
</dbReference>
<evidence type="ECO:0000313" key="7">
    <source>
        <dbReference type="EMBL" id="RKD32319.1"/>
    </source>
</evidence>
<dbReference type="SUPFAM" id="SSF88659">
    <property type="entry name" value="Sigma3 and sigma4 domains of RNA polymerase sigma factors"/>
    <property type="match status" value="1"/>
</dbReference>
<dbReference type="InterPro" id="IPR007627">
    <property type="entry name" value="RNA_pol_sigma70_r2"/>
</dbReference>
<keyword evidence="3" id="KW-0238">DNA-binding</keyword>
<dbReference type="GO" id="GO:0003677">
    <property type="term" value="F:DNA binding"/>
    <property type="evidence" value="ECO:0007669"/>
    <property type="project" value="UniProtKB-KW"/>
</dbReference>
<sequence length="178" mass="21075">MILRLKPLILSSIKRYYNKKDIYDDLIQEGYELILNGLENYDEKKGVHFLGYIKLLLKYHYLNKNKDNENTISLNMPINDEEDMELIDTIQSKSLNQEEIIVKREDNEILHSSFLKLTKRQRQVISLFYVNNLSIKEISKKLGISYRTVVNTKATAIKKLKKFLEKNSKKTSFYLYKG</sequence>
<keyword evidence="4" id="KW-0804">Transcription</keyword>
<evidence type="ECO:0000256" key="1">
    <source>
        <dbReference type="ARBA" id="ARBA00023015"/>
    </source>
</evidence>
<feature type="domain" description="RNA polymerase sigma-70 region 2" evidence="5">
    <location>
        <begin position="2"/>
        <end position="54"/>
    </location>
</feature>
<accession>A0A419T4D6</accession>
<proteinExistence type="predicted"/>
<dbReference type="NCBIfam" id="TIGR02937">
    <property type="entry name" value="sigma70-ECF"/>
    <property type="match status" value="1"/>
</dbReference>
<dbReference type="Proteomes" id="UP000284177">
    <property type="component" value="Unassembled WGS sequence"/>
</dbReference>
<dbReference type="GO" id="GO:0006352">
    <property type="term" value="P:DNA-templated transcription initiation"/>
    <property type="evidence" value="ECO:0007669"/>
    <property type="project" value="InterPro"/>
</dbReference>
<dbReference type="InterPro" id="IPR000943">
    <property type="entry name" value="RNA_pol_sigma70"/>
</dbReference>
<keyword evidence="8" id="KW-1185">Reference proteome</keyword>
<keyword evidence="2" id="KW-0731">Sigma factor</keyword>
<dbReference type="GO" id="GO:0016987">
    <property type="term" value="F:sigma factor activity"/>
    <property type="evidence" value="ECO:0007669"/>
    <property type="project" value="UniProtKB-KW"/>
</dbReference>